<organism evidence="8 10">
    <name type="scientific">Didymodactylos carnosus</name>
    <dbReference type="NCBI Taxonomy" id="1234261"/>
    <lineage>
        <taxon>Eukaryota</taxon>
        <taxon>Metazoa</taxon>
        <taxon>Spiralia</taxon>
        <taxon>Gnathifera</taxon>
        <taxon>Rotifera</taxon>
        <taxon>Eurotatoria</taxon>
        <taxon>Bdelloidea</taxon>
        <taxon>Philodinida</taxon>
        <taxon>Philodinidae</taxon>
        <taxon>Didymodactylos</taxon>
    </lineage>
</organism>
<evidence type="ECO:0000256" key="1">
    <source>
        <dbReference type="ARBA" id="ARBA00000815"/>
    </source>
</evidence>
<evidence type="ECO:0000259" key="6">
    <source>
        <dbReference type="Pfam" id="PF00149"/>
    </source>
</evidence>
<accession>A0A814FKL0</accession>
<comment type="catalytic activity">
    <reaction evidence="1">
        <text>a ribonucleoside 5'-phosphate + H2O = a ribonucleoside + phosphate</text>
        <dbReference type="Rhea" id="RHEA:12484"/>
        <dbReference type="ChEBI" id="CHEBI:15377"/>
        <dbReference type="ChEBI" id="CHEBI:18254"/>
        <dbReference type="ChEBI" id="CHEBI:43474"/>
        <dbReference type="ChEBI" id="CHEBI:58043"/>
        <dbReference type="EC" id="3.1.3.5"/>
    </reaction>
</comment>
<gene>
    <name evidence="8" type="ORF">GPM918_LOCUS12905</name>
    <name evidence="9" type="ORF">SRO942_LOCUS12905</name>
</gene>
<dbReference type="EMBL" id="CAJNOQ010002885">
    <property type="protein sequence ID" value="CAF0984088.1"/>
    <property type="molecule type" value="Genomic_DNA"/>
</dbReference>
<evidence type="ECO:0000256" key="5">
    <source>
        <dbReference type="SAM" id="Phobius"/>
    </source>
</evidence>
<dbReference type="Pfam" id="PF00149">
    <property type="entry name" value="Metallophos"/>
    <property type="match status" value="1"/>
</dbReference>
<evidence type="ECO:0000313" key="9">
    <source>
        <dbReference type="EMBL" id="CAF3756415.1"/>
    </source>
</evidence>
<feature type="domain" description="5'-Nucleotidase C-terminal" evidence="7">
    <location>
        <begin position="391"/>
        <end position="481"/>
    </location>
</feature>
<dbReference type="InterPro" id="IPR008334">
    <property type="entry name" value="5'-Nucleotdase_C"/>
</dbReference>
<dbReference type="PANTHER" id="PTHR11575:SF24">
    <property type="entry name" value="5'-NUCLEOTIDASE"/>
    <property type="match status" value="1"/>
</dbReference>
<keyword evidence="10" id="KW-1185">Reference proteome</keyword>
<name>A0A814FKL0_9BILA</name>
<dbReference type="AlphaFoldDB" id="A0A814FKL0"/>
<dbReference type="Gene3D" id="3.90.780.10">
    <property type="entry name" value="5'-Nucleotidase, C-terminal domain"/>
    <property type="match status" value="1"/>
</dbReference>
<dbReference type="InterPro" id="IPR006179">
    <property type="entry name" value="5_nucleotidase/apyrase"/>
</dbReference>
<keyword evidence="5" id="KW-0472">Membrane</keyword>
<evidence type="ECO:0000256" key="2">
    <source>
        <dbReference type="ARBA" id="ARBA00006654"/>
    </source>
</evidence>
<dbReference type="EMBL" id="CAJOBC010002885">
    <property type="protein sequence ID" value="CAF3756415.1"/>
    <property type="molecule type" value="Genomic_DNA"/>
</dbReference>
<reference evidence="8" key="1">
    <citation type="submission" date="2021-02" db="EMBL/GenBank/DDBJ databases">
        <authorList>
            <person name="Nowell W R."/>
        </authorList>
    </citation>
    <scope>NUCLEOTIDE SEQUENCE</scope>
</reference>
<dbReference type="Pfam" id="PF02872">
    <property type="entry name" value="5_nucleotid_C"/>
    <property type="match status" value="1"/>
</dbReference>
<dbReference type="EC" id="3.1.3.5" evidence="3"/>
<protein>
    <recommendedName>
        <fullName evidence="3">5'-nucleotidase</fullName>
        <ecNumber evidence="3">3.1.3.5</ecNumber>
    </recommendedName>
</protein>
<dbReference type="OrthoDB" id="10252235at2759"/>
<evidence type="ECO:0000259" key="7">
    <source>
        <dbReference type="Pfam" id="PF02872"/>
    </source>
</evidence>
<dbReference type="Proteomes" id="UP000663829">
    <property type="component" value="Unassembled WGS sequence"/>
</dbReference>
<evidence type="ECO:0000256" key="4">
    <source>
        <dbReference type="ARBA" id="ARBA00022729"/>
    </source>
</evidence>
<dbReference type="PANTHER" id="PTHR11575">
    <property type="entry name" value="5'-NUCLEOTIDASE-RELATED"/>
    <property type="match status" value="1"/>
</dbReference>
<comment type="similarity">
    <text evidence="2">Belongs to the 5'-nucleotidase family.</text>
</comment>
<dbReference type="SUPFAM" id="SSF56300">
    <property type="entry name" value="Metallo-dependent phosphatases"/>
    <property type="match status" value="1"/>
</dbReference>
<evidence type="ECO:0000313" key="10">
    <source>
        <dbReference type="Proteomes" id="UP000663829"/>
    </source>
</evidence>
<evidence type="ECO:0000313" key="8">
    <source>
        <dbReference type="EMBL" id="CAF0984088.1"/>
    </source>
</evidence>
<dbReference type="SUPFAM" id="SSF55816">
    <property type="entry name" value="5'-nucleotidase (syn. UDP-sugar hydrolase), C-terminal domain"/>
    <property type="match status" value="1"/>
</dbReference>
<proteinExistence type="inferred from homology"/>
<dbReference type="InterPro" id="IPR029052">
    <property type="entry name" value="Metallo-depent_PP-like"/>
</dbReference>
<keyword evidence="5" id="KW-0812">Transmembrane</keyword>
<dbReference type="GO" id="GO:0008768">
    <property type="term" value="F:UDP-sugar diphosphatase activity"/>
    <property type="evidence" value="ECO:0007669"/>
    <property type="project" value="TreeGrafter"/>
</dbReference>
<evidence type="ECO:0000256" key="3">
    <source>
        <dbReference type="ARBA" id="ARBA00012643"/>
    </source>
</evidence>
<feature type="domain" description="Calcineurin-like phosphoesterase" evidence="6">
    <location>
        <begin position="82"/>
        <end position="293"/>
    </location>
</feature>
<dbReference type="GO" id="GO:0008253">
    <property type="term" value="F:5'-nucleotidase activity"/>
    <property type="evidence" value="ECO:0007669"/>
    <property type="project" value="UniProtKB-EC"/>
</dbReference>
<dbReference type="Gene3D" id="3.60.21.10">
    <property type="match status" value="1"/>
</dbReference>
<dbReference type="InterPro" id="IPR004843">
    <property type="entry name" value="Calcineurin-like_PHP"/>
</dbReference>
<comment type="caution">
    <text evidence="8">The sequence shown here is derived from an EMBL/GenBank/DDBJ whole genome shotgun (WGS) entry which is preliminary data.</text>
</comment>
<keyword evidence="4" id="KW-0732">Signal</keyword>
<dbReference type="InterPro" id="IPR036907">
    <property type="entry name" value="5'-Nucleotdase_C_sf"/>
</dbReference>
<dbReference type="GO" id="GO:0009166">
    <property type="term" value="P:nucleotide catabolic process"/>
    <property type="evidence" value="ECO:0007669"/>
    <property type="project" value="InterPro"/>
</dbReference>
<sequence length="551" mass="62384">MGCRSSVEISIWQIGLLFLLFVILLGVGITGWFRSGTLTEITTDPVTQPKTRLRTTKTQLFVEDIGYPPVLTDPSLYVQWTFLQMNDVYEMIALNGGKKGGLARVATIRKLLLKENPDTITFLAGDVVSPSAIGNSIVDGAPLNGKQMIASFNVLGLDFATLGNHEFDINVVDLKQRLTESKFEWIASNVYELNTTTPFHNVLPYKIIKIKDVKILIIGLTIGENQGSPQYVTITPQQKLSVFVFKYLKYLKNDLGLTWNVLVCLTHLDMYYDIDVVEKNLDIDVVLGGHEHENYYLQRGARFTPIYKADDNAFSVFIHRFAYNTKTKHLLIYSTLTRVTPKFSDDEITANVTNYYFQAGLEAFRRKGFEPEKVVCVLPSHMIFDGRSTVIRSQQSLLTEVLCKAMLLSSGGSVCVFNSGAIRLDDTISGVITQYDILRCLPFAPEVIKLNVPGNVLNRVLNKGLTKINTGMFVSYYGVLYDPLNQQWLLESTRENIDNSNLIISTTTILYFHRNTELSYLPIFRTYGSQTHSLISYLEKFYKKHHSTFRL</sequence>
<dbReference type="Proteomes" id="UP000681722">
    <property type="component" value="Unassembled WGS sequence"/>
</dbReference>
<keyword evidence="5" id="KW-1133">Transmembrane helix</keyword>
<feature type="transmembrane region" description="Helical" evidence="5">
    <location>
        <begin position="12"/>
        <end position="33"/>
    </location>
</feature>